<dbReference type="HOGENOM" id="CLU_1711860_0_0_5"/>
<dbReference type="EMBL" id="HE663493">
    <property type="protein sequence ID" value="CCG09529.1"/>
    <property type="molecule type" value="Genomic_DNA"/>
</dbReference>
<dbReference type="Proteomes" id="UP000033220">
    <property type="component" value="Chromosome DSM 122"/>
</dbReference>
<name>H6SPK4_PARPM</name>
<gene>
    <name evidence="1" type="ORF">RSPPHO_02903</name>
</gene>
<keyword evidence="2" id="KW-1185">Reference proteome</keyword>
<dbReference type="AlphaFoldDB" id="H6SPK4"/>
<evidence type="ECO:0000313" key="1">
    <source>
        <dbReference type="EMBL" id="CCG09529.1"/>
    </source>
</evidence>
<reference evidence="1 2" key="1">
    <citation type="submission" date="2012-02" db="EMBL/GenBank/DDBJ databases">
        <title>Shotgun genome sequence of Phaeospirillum photometricum DSM 122.</title>
        <authorList>
            <person name="Duquesne K."/>
            <person name="Sturgis J."/>
        </authorList>
    </citation>
    <scope>NUCLEOTIDE SEQUENCE [LARGE SCALE GENOMIC DNA]</scope>
    <source>
        <strain evidence="2">DSM122</strain>
    </source>
</reference>
<dbReference type="PATRIC" id="fig|1150469.3.peg.3276"/>
<organism evidence="1 2">
    <name type="scientific">Pararhodospirillum photometricum DSM 122</name>
    <dbReference type="NCBI Taxonomy" id="1150469"/>
    <lineage>
        <taxon>Bacteria</taxon>
        <taxon>Pseudomonadati</taxon>
        <taxon>Pseudomonadota</taxon>
        <taxon>Alphaproteobacteria</taxon>
        <taxon>Rhodospirillales</taxon>
        <taxon>Rhodospirillaceae</taxon>
        <taxon>Pararhodospirillum</taxon>
    </lineage>
</organism>
<accession>H6SPK4</accession>
<dbReference type="KEGG" id="rpm:RSPPHO_02903"/>
<dbReference type="STRING" id="1150469.RSPPHO_02903"/>
<sequence>MTDTPVGLILDSRAACLPGLAAALSTLDAQAATLDVVLLHTPGPGLPWPLDPLPSGPLPGYALTRRAALRFLALTPWLVRPFDDTLLRPWATGLAVSALAEPVLGELAPEAEPETAPYPEAERFWWRASRGVVAGAETARRALWRRRLGVGAG</sequence>
<evidence type="ECO:0000313" key="2">
    <source>
        <dbReference type="Proteomes" id="UP000033220"/>
    </source>
</evidence>
<proteinExistence type="predicted"/>
<protein>
    <submittedName>
        <fullName evidence="1">Uncharacterized protein</fullName>
    </submittedName>
</protein>